<feature type="transmembrane region" description="Helical" evidence="1">
    <location>
        <begin position="89"/>
        <end position="108"/>
    </location>
</feature>
<dbReference type="EMBL" id="KN824281">
    <property type="protein sequence ID" value="KIM32017.1"/>
    <property type="molecule type" value="Genomic_DNA"/>
</dbReference>
<organism evidence="2 3">
    <name type="scientific">Serendipita vermifera MAFF 305830</name>
    <dbReference type="NCBI Taxonomy" id="933852"/>
    <lineage>
        <taxon>Eukaryota</taxon>
        <taxon>Fungi</taxon>
        <taxon>Dikarya</taxon>
        <taxon>Basidiomycota</taxon>
        <taxon>Agaricomycotina</taxon>
        <taxon>Agaricomycetes</taxon>
        <taxon>Sebacinales</taxon>
        <taxon>Serendipitaceae</taxon>
        <taxon>Serendipita</taxon>
    </lineage>
</organism>
<feature type="non-terminal residue" evidence="2">
    <location>
        <position position="1"/>
    </location>
</feature>
<accession>A0A0C2XSY7</accession>
<name>A0A0C2XSY7_SERVB</name>
<reference evidence="2 3" key="1">
    <citation type="submission" date="2014-04" db="EMBL/GenBank/DDBJ databases">
        <authorList>
            <consortium name="DOE Joint Genome Institute"/>
            <person name="Kuo A."/>
            <person name="Zuccaro A."/>
            <person name="Kohler A."/>
            <person name="Nagy L.G."/>
            <person name="Floudas D."/>
            <person name="Copeland A."/>
            <person name="Barry K.W."/>
            <person name="Cichocki N."/>
            <person name="Veneault-Fourrey C."/>
            <person name="LaButti K."/>
            <person name="Lindquist E.A."/>
            <person name="Lipzen A."/>
            <person name="Lundell T."/>
            <person name="Morin E."/>
            <person name="Murat C."/>
            <person name="Sun H."/>
            <person name="Tunlid A."/>
            <person name="Henrissat B."/>
            <person name="Grigoriev I.V."/>
            <person name="Hibbett D.S."/>
            <person name="Martin F."/>
            <person name="Nordberg H.P."/>
            <person name="Cantor M.N."/>
            <person name="Hua S.X."/>
        </authorList>
    </citation>
    <scope>NUCLEOTIDE SEQUENCE [LARGE SCALE GENOMIC DNA]</scope>
    <source>
        <strain evidence="2 3">MAFF 305830</strain>
    </source>
</reference>
<evidence type="ECO:0000313" key="3">
    <source>
        <dbReference type="Proteomes" id="UP000054097"/>
    </source>
</evidence>
<reference evidence="3" key="2">
    <citation type="submission" date="2015-01" db="EMBL/GenBank/DDBJ databases">
        <title>Evolutionary Origins and Diversification of the Mycorrhizal Mutualists.</title>
        <authorList>
            <consortium name="DOE Joint Genome Institute"/>
            <consortium name="Mycorrhizal Genomics Consortium"/>
            <person name="Kohler A."/>
            <person name="Kuo A."/>
            <person name="Nagy L.G."/>
            <person name="Floudas D."/>
            <person name="Copeland A."/>
            <person name="Barry K.W."/>
            <person name="Cichocki N."/>
            <person name="Veneault-Fourrey C."/>
            <person name="LaButti K."/>
            <person name="Lindquist E.A."/>
            <person name="Lipzen A."/>
            <person name="Lundell T."/>
            <person name="Morin E."/>
            <person name="Murat C."/>
            <person name="Riley R."/>
            <person name="Ohm R."/>
            <person name="Sun H."/>
            <person name="Tunlid A."/>
            <person name="Henrissat B."/>
            <person name="Grigoriev I.V."/>
            <person name="Hibbett D.S."/>
            <person name="Martin F."/>
        </authorList>
    </citation>
    <scope>NUCLEOTIDE SEQUENCE [LARGE SCALE GENOMIC DNA]</scope>
    <source>
        <strain evidence="3">MAFF 305830</strain>
    </source>
</reference>
<evidence type="ECO:0000256" key="1">
    <source>
        <dbReference type="SAM" id="Phobius"/>
    </source>
</evidence>
<keyword evidence="1" id="KW-0812">Transmembrane</keyword>
<proteinExistence type="predicted"/>
<gene>
    <name evidence="2" type="ORF">M408DRAFT_32021</name>
</gene>
<dbReference type="AlphaFoldDB" id="A0A0C2XSY7"/>
<keyword evidence="3" id="KW-1185">Reference proteome</keyword>
<keyword evidence="1" id="KW-0472">Membrane</keyword>
<dbReference type="OrthoDB" id="2502792at2759"/>
<feature type="transmembrane region" description="Helical" evidence="1">
    <location>
        <begin position="25"/>
        <end position="46"/>
    </location>
</feature>
<evidence type="ECO:0000313" key="2">
    <source>
        <dbReference type="EMBL" id="KIM32017.1"/>
    </source>
</evidence>
<feature type="transmembrane region" description="Helical" evidence="1">
    <location>
        <begin position="58"/>
        <end position="77"/>
    </location>
</feature>
<keyword evidence="1" id="KW-1133">Transmembrane helix</keyword>
<sequence>IKMDAIYDYFWDFVQDNLPYSVYDALYTFSGHLHTAFAGINTAFTWAYKSALSVSEQIIPPLLSIIAIYFGLISIYRTTASFVRTTLSIVKWVIIISLLAMGAGFFAARG</sequence>
<dbReference type="HOGENOM" id="CLU_2177168_0_0_1"/>
<protein>
    <submittedName>
        <fullName evidence="2">Uncharacterized protein</fullName>
    </submittedName>
</protein>
<dbReference type="Proteomes" id="UP000054097">
    <property type="component" value="Unassembled WGS sequence"/>
</dbReference>
<feature type="non-terminal residue" evidence="2">
    <location>
        <position position="110"/>
    </location>
</feature>